<gene>
    <name evidence="1" type="ORF">C10C_0511</name>
</gene>
<dbReference type="KEGG" id="csee:C10C_0511"/>
<dbReference type="Proteomes" id="UP000244926">
    <property type="component" value="Chromosome I"/>
</dbReference>
<dbReference type="EMBL" id="LT993738">
    <property type="protein sequence ID" value="SPN73672.1"/>
    <property type="molecule type" value="Genomic_DNA"/>
</dbReference>
<accession>A0A2R8FBH5</accession>
<dbReference type="AlphaFoldDB" id="A0A2R8FBH5"/>
<name>A0A2R8FBH5_9CHLA</name>
<dbReference type="SUPFAM" id="SSF53613">
    <property type="entry name" value="Ribokinase-like"/>
    <property type="match status" value="1"/>
</dbReference>
<protein>
    <submittedName>
        <fullName evidence="1">Uncharacterized protein</fullName>
    </submittedName>
</protein>
<dbReference type="OrthoDB" id="17394at2"/>
<dbReference type="Gene3D" id="3.40.1190.20">
    <property type="match status" value="1"/>
</dbReference>
<dbReference type="GO" id="GO:0003824">
    <property type="term" value="F:catalytic activity"/>
    <property type="evidence" value="ECO:0007669"/>
    <property type="project" value="UniProtKB-ARBA"/>
</dbReference>
<evidence type="ECO:0000313" key="2">
    <source>
        <dbReference type="Proteomes" id="UP000244926"/>
    </source>
</evidence>
<keyword evidence="2" id="KW-1185">Reference proteome</keyword>
<proteinExistence type="predicted"/>
<sequence length="311" mass="35347">MPSIILRLLLIFLPLSVVFPVSGSEASFWENRLYLTILGTPFIDIILEIDQNFIAQCGLETGVIFPTDSSKIQEIFLKYKEQFPKTRVCFKRKEPLNLSPYRLSNLGIRSMRNGENYTEEMINKENGPALQQPKYLRLVLRCPNAPDTLLYSKEGEQAIGTMPQLLKQGYTLIDSRVAFYGDSMEKFLKETKKNDNYTLFDLSDSEIVSEFLGRFWTLLDHVQVLFLSGDSAKILSGIPDLAIAKRLLSRIVPLLFIYTNNSIHIIEAGKESSFSYNQDLTDHIAGFLFGYINRGSTEYCFNCAQSLLGEA</sequence>
<reference evidence="2" key="1">
    <citation type="submission" date="2017-11" db="EMBL/GenBank/DDBJ databases">
        <authorList>
            <person name="Seth-Smith MB H."/>
        </authorList>
    </citation>
    <scope>NUCLEOTIDE SEQUENCE [LARGE SCALE GENOMIC DNA]</scope>
</reference>
<evidence type="ECO:0000313" key="1">
    <source>
        <dbReference type="EMBL" id="SPN73672.1"/>
    </source>
</evidence>
<dbReference type="InterPro" id="IPR029056">
    <property type="entry name" value="Ribokinase-like"/>
</dbReference>
<organism evidence="1 2">
    <name type="scientific">Chlamydia serpentis</name>
    <dbReference type="NCBI Taxonomy" id="1967782"/>
    <lineage>
        <taxon>Bacteria</taxon>
        <taxon>Pseudomonadati</taxon>
        <taxon>Chlamydiota</taxon>
        <taxon>Chlamydiia</taxon>
        <taxon>Chlamydiales</taxon>
        <taxon>Chlamydiaceae</taxon>
        <taxon>Chlamydia/Chlamydophila group</taxon>
        <taxon>Chlamydia</taxon>
    </lineage>
</organism>
<dbReference type="RefSeq" id="WP_108896626.1">
    <property type="nucleotide sequence ID" value="NZ_LT993738.1"/>
</dbReference>